<keyword evidence="2" id="KW-0812">Transmembrane</keyword>
<dbReference type="Proteomes" id="UP001430990">
    <property type="component" value="Chromosome"/>
</dbReference>
<reference evidence="3" key="1">
    <citation type="submission" date="2021-11" db="EMBL/GenBank/DDBJ databases">
        <title>Australian commercial rhizobial inoculants.</title>
        <authorList>
            <person name="Kohlmeier M.G."/>
            <person name="O'Hara G.W."/>
            <person name="Colombi E."/>
            <person name="Ramsay J.P."/>
            <person name="Terpolilli J."/>
        </authorList>
    </citation>
    <scope>NUCLEOTIDE SEQUENCE</scope>
    <source>
        <strain evidence="3">CC829</strain>
    </source>
</reference>
<keyword evidence="2" id="KW-0472">Membrane</keyword>
<evidence type="ECO:0000256" key="2">
    <source>
        <dbReference type="SAM" id="Phobius"/>
    </source>
</evidence>
<keyword evidence="4" id="KW-1185">Reference proteome</keyword>
<proteinExistence type="predicted"/>
<feature type="coiled-coil region" evidence="1">
    <location>
        <begin position="48"/>
        <end position="82"/>
    </location>
</feature>
<dbReference type="RefSeq" id="WP_231144410.1">
    <property type="nucleotide sequence ID" value="NZ_CP088100.1"/>
</dbReference>
<name>A0ABY3QTD2_9BRAD</name>
<evidence type="ECO:0000313" key="3">
    <source>
        <dbReference type="EMBL" id="UFW89275.1"/>
    </source>
</evidence>
<keyword evidence="2" id="KW-1133">Transmembrane helix</keyword>
<evidence type="ECO:0000313" key="4">
    <source>
        <dbReference type="Proteomes" id="UP001430990"/>
    </source>
</evidence>
<accession>A0ABY3QTD2</accession>
<protein>
    <submittedName>
        <fullName evidence="3">Uncharacterized protein</fullName>
    </submittedName>
</protein>
<evidence type="ECO:0000256" key="1">
    <source>
        <dbReference type="SAM" id="Coils"/>
    </source>
</evidence>
<feature type="transmembrane region" description="Helical" evidence="2">
    <location>
        <begin position="15"/>
        <end position="34"/>
    </location>
</feature>
<dbReference type="EMBL" id="CP088100">
    <property type="protein sequence ID" value="UFW89275.1"/>
    <property type="molecule type" value="Genomic_DNA"/>
</dbReference>
<organism evidence="3 4">
    <name type="scientific">Bradyrhizobium barranii</name>
    <dbReference type="NCBI Taxonomy" id="2992140"/>
    <lineage>
        <taxon>Bacteria</taxon>
        <taxon>Pseudomonadati</taxon>
        <taxon>Pseudomonadota</taxon>
        <taxon>Alphaproteobacteria</taxon>
        <taxon>Hyphomicrobiales</taxon>
        <taxon>Nitrobacteraceae</taxon>
        <taxon>Bradyrhizobium</taxon>
    </lineage>
</organism>
<sequence>MPTPDDTKKWQDHPVVIAIGSGAAALIFAQTVIFPTMTASLQNEVSSARSQTQEVAALREQLKKATEDTAKAKLELKAAQINNVFSVGNPYPIGLSKVKIGDSPEAILGNYPEEKVTKNVASYWSIKLDHATFREVTYFFDRPKNLKDRKIRALLFFTTEQSSGIIRDKLTEALGNPSIFGPKPDCAGWSLGKDLFAKADGSISFSIVNTQPDCIVEEK</sequence>
<keyword evidence="1" id="KW-0175">Coiled coil</keyword>
<gene>
    <name evidence="3" type="ORF">BjapCC829_12510</name>
</gene>